<dbReference type="InterPro" id="IPR015424">
    <property type="entry name" value="PyrdxlP-dep_Trfase"/>
</dbReference>
<dbReference type="InterPro" id="IPR010969">
    <property type="entry name" value="Cys_dSase-rel_unknwn_funct"/>
</dbReference>
<comment type="cofactor">
    <cofactor evidence="1 7">
        <name>pyridoxal 5'-phosphate</name>
        <dbReference type="ChEBI" id="CHEBI:597326"/>
    </cofactor>
</comment>
<keyword evidence="5" id="KW-0663">Pyridoxal phosphate</keyword>
<dbReference type="GO" id="GO:0006534">
    <property type="term" value="P:cysteine metabolic process"/>
    <property type="evidence" value="ECO:0007669"/>
    <property type="project" value="InterPro"/>
</dbReference>
<protein>
    <recommendedName>
        <fullName evidence="3">cysteine desulfurase</fullName>
        <ecNumber evidence="3">2.8.1.7</ecNumber>
    </recommendedName>
</protein>
<evidence type="ECO:0000259" key="8">
    <source>
        <dbReference type="Pfam" id="PF00266"/>
    </source>
</evidence>
<dbReference type="PANTHER" id="PTHR43586:SF4">
    <property type="entry name" value="ISOPENICILLIN N EPIMERASE"/>
    <property type="match status" value="1"/>
</dbReference>
<dbReference type="CDD" id="cd06453">
    <property type="entry name" value="SufS_like"/>
    <property type="match status" value="1"/>
</dbReference>
<dbReference type="OrthoDB" id="9804366at2"/>
<evidence type="ECO:0000256" key="6">
    <source>
        <dbReference type="ARBA" id="ARBA00050776"/>
    </source>
</evidence>
<dbReference type="PANTHER" id="PTHR43586">
    <property type="entry name" value="CYSTEINE DESULFURASE"/>
    <property type="match status" value="1"/>
</dbReference>
<dbReference type="InterPro" id="IPR015421">
    <property type="entry name" value="PyrdxlP-dep_Trfase_major"/>
</dbReference>
<dbReference type="NCBIfam" id="TIGR01977">
    <property type="entry name" value="am_tr_V_EF2568"/>
    <property type="match status" value="1"/>
</dbReference>
<evidence type="ECO:0000313" key="9">
    <source>
        <dbReference type="EMBL" id="RSU13545.1"/>
    </source>
</evidence>
<dbReference type="InterPro" id="IPR015422">
    <property type="entry name" value="PyrdxlP-dep_Trfase_small"/>
</dbReference>
<dbReference type="Gene3D" id="3.40.640.10">
    <property type="entry name" value="Type I PLP-dependent aspartate aminotransferase-like (Major domain)"/>
    <property type="match status" value="1"/>
</dbReference>
<evidence type="ECO:0000256" key="2">
    <source>
        <dbReference type="ARBA" id="ARBA00010447"/>
    </source>
</evidence>
<dbReference type="PROSITE" id="PS00595">
    <property type="entry name" value="AA_TRANSFER_CLASS_5"/>
    <property type="match status" value="1"/>
</dbReference>
<comment type="similarity">
    <text evidence="2">Belongs to the class-V pyridoxal-phosphate-dependent aminotransferase family. Csd subfamily.</text>
</comment>
<dbReference type="InterPro" id="IPR000192">
    <property type="entry name" value="Aminotrans_V_dom"/>
</dbReference>
<evidence type="ECO:0000256" key="4">
    <source>
        <dbReference type="ARBA" id="ARBA00022679"/>
    </source>
</evidence>
<dbReference type="Pfam" id="PF00266">
    <property type="entry name" value="Aminotran_5"/>
    <property type="match status" value="1"/>
</dbReference>
<feature type="domain" description="Aminotransferase class V" evidence="8">
    <location>
        <begin position="2"/>
        <end position="366"/>
    </location>
</feature>
<dbReference type="InterPro" id="IPR010970">
    <property type="entry name" value="Cys_dSase_SufS"/>
</dbReference>
<dbReference type="GO" id="GO:0030170">
    <property type="term" value="F:pyridoxal phosphate binding"/>
    <property type="evidence" value="ECO:0007669"/>
    <property type="project" value="InterPro"/>
</dbReference>
<reference evidence="9 10" key="1">
    <citation type="submission" date="2017-05" db="EMBL/GenBank/DDBJ databases">
        <title>Vagococcus spp. assemblies.</title>
        <authorList>
            <person name="Gulvik C.A."/>
        </authorList>
    </citation>
    <scope>NUCLEOTIDE SEQUENCE [LARGE SCALE GENOMIC DNA]</scope>
    <source>
        <strain evidence="9 10">CCUG 51432</strain>
    </source>
</reference>
<evidence type="ECO:0000256" key="1">
    <source>
        <dbReference type="ARBA" id="ARBA00001933"/>
    </source>
</evidence>
<gene>
    <name evidence="9" type="ORF">CBF29_04645</name>
</gene>
<sequence length="378" mass="40927">MIYLDNSATTLKKPDSVIQAVMDALNHIGNPDRGVHEASLESSQLLFKTRQLLCEFFNGEQSSQIVFTSGATESLNLVINGLHEKGDHVITTMMEHNSVLRPLYRLEAQQIIELTILPVDEKGCISYKGLEEAIQLNTKSLIISHGSNVTGNSVNLEKIGKIAAKNDVIFIVDSAQSAGTLPIDIQKQQIDILCFTGHKGLFGPQGTGGLYVNPMISLKPLKVGGSGIATFSKTHPTTMPTALEAGTLNGHGIAGLKAGIEFILNKTLQSIHQHEMSLVQLFYEEVCQIDGVTVYGDFTTKARCPIVSLTIGEEDSSEISDRLASDYGIATRSGGHCAPLIHEALGTKEQSVVRFSFSYFNTEEEVLAAIQALKEIAQ</sequence>
<evidence type="ECO:0000256" key="7">
    <source>
        <dbReference type="RuleBase" id="RU004504"/>
    </source>
</evidence>
<dbReference type="EMBL" id="NGKA01000005">
    <property type="protein sequence ID" value="RSU13545.1"/>
    <property type="molecule type" value="Genomic_DNA"/>
</dbReference>
<evidence type="ECO:0000256" key="3">
    <source>
        <dbReference type="ARBA" id="ARBA00012239"/>
    </source>
</evidence>
<dbReference type="InterPro" id="IPR020578">
    <property type="entry name" value="Aminotrans_V_PyrdxlP_BS"/>
</dbReference>
<dbReference type="InterPro" id="IPR016454">
    <property type="entry name" value="Cysteine_dSase"/>
</dbReference>
<dbReference type="SUPFAM" id="SSF53383">
    <property type="entry name" value="PLP-dependent transferases"/>
    <property type="match status" value="1"/>
</dbReference>
<keyword evidence="10" id="KW-1185">Reference proteome</keyword>
<name>A0A430AZQ2_9ENTE</name>
<evidence type="ECO:0000256" key="5">
    <source>
        <dbReference type="ARBA" id="ARBA00022898"/>
    </source>
</evidence>
<comment type="caution">
    <text evidence="9">The sequence shown here is derived from an EMBL/GenBank/DDBJ whole genome shotgun (WGS) entry which is preliminary data.</text>
</comment>
<dbReference type="GO" id="GO:0031071">
    <property type="term" value="F:cysteine desulfurase activity"/>
    <property type="evidence" value="ECO:0007669"/>
    <property type="project" value="UniProtKB-EC"/>
</dbReference>
<keyword evidence="4" id="KW-0808">Transferase</keyword>
<dbReference type="PIRSF" id="PIRSF005572">
    <property type="entry name" value="NifS"/>
    <property type="match status" value="1"/>
</dbReference>
<dbReference type="RefSeq" id="WP_126807871.1">
    <property type="nucleotide sequence ID" value="NZ_NGKA01000005.1"/>
</dbReference>
<comment type="catalytic activity">
    <reaction evidence="6">
        <text>(sulfur carrier)-H + L-cysteine = (sulfur carrier)-SH + L-alanine</text>
        <dbReference type="Rhea" id="RHEA:43892"/>
        <dbReference type="Rhea" id="RHEA-COMP:14737"/>
        <dbReference type="Rhea" id="RHEA-COMP:14739"/>
        <dbReference type="ChEBI" id="CHEBI:29917"/>
        <dbReference type="ChEBI" id="CHEBI:35235"/>
        <dbReference type="ChEBI" id="CHEBI:57972"/>
        <dbReference type="ChEBI" id="CHEBI:64428"/>
        <dbReference type="EC" id="2.8.1.7"/>
    </reaction>
</comment>
<dbReference type="AlphaFoldDB" id="A0A430AZQ2"/>
<organism evidence="9 10">
    <name type="scientific">Vagococcus elongatus</name>
    <dbReference type="NCBI Taxonomy" id="180344"/>
    <lineage>
        <taxon>Bacteria</taxon>
        <taxon>Bacillati</taxon>
        <taxon>Bacillota</taxon>
        <taxon>Bacilli</taxon>
        <taxon>Lactobacillales</taxon>
        <taxon>Enterococcaceae</taxon>
        <taxon>Vagococcus</taxon>
    </lineage>
</organism>
<evidence type="ECO:0000313" key="10">
    <source>
        <dbReference type="Proteomes" id="UP000287605"/>
    </source>
</evidence>
<dbReference type="Gene3D" id="3.90.1150.10">
    <property type="entry name" value="Aspartate Aminotransferase, domain 1"/>
    <property type="match status" value="1"/>
</dbReference>
<accession>A0A430AZQ2</accession>
<dbReference type="EC" id="2.8.1.7" evidence="3"/>
<proteinExistence type="inferred from homology"/>
<dbReference type="Proteomes" id="UP000287605">
    <property type="component" value="Unassembled WGS sequence"/>
</dbReference>